<reference evidence="1 2" key="1">
    <citation type="submission" date="2020-10" db="EMBL/GenBank/DDBJ databases">
        <title>Genome sequencing of Massilia sp. LPB0304.</title>
        <authorList>
            <person name="Kim J."/>
        </authorList>
    </citation>
    <scope>NUCLEOTIDE SEQUENCE [LARGE SCALE GENOMIC DNA]</scope>
    <source>
        <strain evidence="1 2">LPB0304</strain>
    </source>
</reference>
<gene>
    <name evidence="1" type="ORF">LPB04_13235</name>
</gene>
<protein>
    <submittedName>
        <fullName evidence="1">Uncharacterized protein</fullName>
    </submittedName>
</protein>
<dbReference type="RefSeq" id="WP_193685036.1">
    <property type="nucleotide sequence ID" value="NZ_CP062941.1"/>
</dbReference>
<evidence type="ECO:0000313" key="1">
    <source>
        <dbReference type="EMBL" id="QOL47983.1"/>
    </source>
</evidence>
<keyword evidence="2" id="KW-1185">Reference proteome</keyword>
<name>A0A7L9TYY0_9BURK</name>
<evidence type="ECO:0000313" key="2">
    <source>
        <dbReference type="Proteomes" id="UP000593875"/>
    </source>
</evidence>
<dbReference type="EMBL" id="CP062941">
    <property type="protein sequence ID" value="QOL47983.1"/>
    <property type="molecule type" value="Genomic_DNA"/>
</dbReference>
<sequence>MFTQTKVALPTLVEQGLEYDSVMFAGKRCKLFTVAEQNYWNQLWKLSSDTVLSPHDQQLFDEEKRSKQSADKVEARVSYFRKAGCASPELVAKVRDMKKRMRLQGFALKQASEANDAAIMDLYKEPAE</sequence>
<dbReference type="KEGG" id="mlir:LPB04_13235"/>
<dbReference type="Proteomes" id="UP000593875">
    <property type="component" value="Chromosome"/>
</dbReference>
<proteinExistence type="predicted"/>
<organism evidence="1 2">
    <name type="scientific">Massilia litorea</name>
    <dbReference type="NCBI Taxonomy" id="2769491"/>
    <lineage>
        <taxon>Bacteria</taxon>
        <taxon>Pseudomonadati</taxon>
        <taxon>Pseudomonadota</taxon>
        <taxon>Betaproteobacteria</taxon>
        <taxon>Burkholderiales</taxon>
        <taxon>Oxalobacteraceae</taxon>
        <taxon>Telluria group</taxon>
        <taxon>Massilia</taxon>
    </lineage>
</organism>
<dbReference type="AlphaFoldDB" id="A0A7L9TYY0"/>
<accession>A0A7L9TYY0</accession>